<comment type="caution">
    <text evidence="1">The sequence shown here is derived from an EMBL/GenBank/DDBJ whole genome shotgun (WGS) entry which is preliminary data.</text>
</comment>
<protein>
    <submittedName>
        <fullName evidence="1">Nucleotidyltransferase domain-containing protein</fullName>
    </submittedName>
</protein>
<gene>
    <name evidence="1" type="ORF">VRU48_06375</name>
</gene>
<proteinExistence type="predicted"/>
<dbReference type="RefSeq" id="WP_330107083.1">
    <property type="nucleotide sequence ID" value="NZ_JAZDQT010000001.1"/>
</dbReference>
<reference evidence="1 2" key="1">
    <citation type="submission" date="2024-01" db="EMBL/GenBank/DDBJ databases">
        <title>Pedobacter sp. nov., isolated from fresh soil.</title>
        <authorList>
            <person name="Le N.T.T."/>
        </authorList>
    </citation>
    <scope>NUCLEOTIDE SEQUENCE [LARGE SCALE GENOMIC DNA]</scope>
    <source>
        <strain evidence="1 2">KR3-3</strain>
    </source>
</reference>
<sequence length="153" mass="18157">MREREFPPLLANGFKDITEAELHKEFVAPFNYQAEDHRSNLLIGFGSFLNEFKTLDITAEVWIDGSFATTAPDPSDIDVVFYFKPEEVDSLEQEKKEKFERLFQSRRFMKNLYNVEVFYGMVGSDYDYNQWNYVFGTCYDNKTPKGIFRMRYN</sequence>
<dbReference type="Proteomes" id="UP001336835">
    <property type="component" value="Unassembled WGS sequence"/>
</dbReference>
<evidence type="ECO:0000313" key="2">
    <source>
        <dbReference type="Proteomes" id="UP001336835"/>
    </source>
</evidence>
<accession>A0ABU7I5L0</accession>
<dbReference type="Pfam" id="PF22014">
    <property type="entry name" value="DUF6932"/>
    <property type="match status" value="1"/>
</dbReference>
<keyword evidence="2" id="KW-1185">Reference proteome</keyword>
<organism evidence="1 2">
    <name type="scientific">Pedobacter albus</name>
    <dbReference type="NCBI Taxonomy" id="3113905"/>
    <lineage>
        <taxon>Bacteria</taxon>
        <taxon>Pseudomonadati</taxon>
        <taxon>Bacteroidota</taxon>
        <taxon>Sphingobacteriia</taxon>
        <taxon>Sphingobacteriales</taxon>
        <taxon>Sphingobacteriaceae</taxon>
        <taxon>Pedobacter</taxon>
    </lineage>
</organism>
<name>A0ABU7I5L0_9SPHI</name>
<evidence type="ECO:0000313" key="1">
    <source>
        <dbReference type="EMBL" id="MEE1944723.1"/>
    </source>
</evidence>
<dbReference type="EMBL" id="JAZDQT010000001">
    <property type="protein sequence ID" value="MEE1944723.1"/>
    <property type="molecule type" value="Genomic_DNA"/>
</dbReference>
<dbReference type="InterPro" id="IPR053860">
    <property type="entry name" value="DUF6932"/>
</dbReference>